<evidence type="ECO:0000313" key="2">
    <source>
        <dbReference type="Proteomes" id="UP000234681"/>
    </source>
</evidence>
<sequence>MLFEKCIDPTTHTWDSSTLCFELSLADFPWSWHTQCHGGVIKT</sequence>
<accession>A6HI23</accession>
<gene>
    <name evidence="1" type="ORF">rCG_32952</name>
</gene>
<proteinExistence type="predicted"/>
<organism evidence="1 2">
    <name type="scientific">Rattus norvegicus</name>
    <name type="common">Rat</name>
    <dbReference type="NCBI Taxonomy" id="10116"/>
    <lineage>
        <taxon>Eukaryota</taxon>
        <taxon>Metazoa</taxon>
        <taxon>Chordata</taxon>
        <taxon>Craniata</taxon>
        <taxon>Vertebrata</taxon>
        <taxon>Euteleostomi</taxon>
        <taxon>Mammalia</taxon>
        <taxon>Eutheria</taxon>
        <taxon>Euarchontoglires</taxon>
        <taxon>Glires</taxon>
        <taxon>Rodentia</taxon>
        <taxon>Myomorpha</taxon>
        <taxon>Muroidea</taxon>
        <taxon>Muridae</taxon>
        <taxon>Murinae</taxon>
        <taxon>Rattus</taxon>
    </lineage>
</organism>
<evidence type="ECO:0000313" key="1">
    <source>
        <dbReference type="EMBL" id="EDM05678.1"/>
    </source>
</evidence>
<dbReference type="EMBL" id="CH473948">
    <property type="protein sequence ID" value="EDM05678.1"/>
    <property type="molecule type" value="Genomic_DNA"/>
</dbReference>
<dbReference type="AlphaFoldDB" id="A6HI23"/>
<name>A6HI23_RAT</name>
<reference evidence="1 2" key="1">
    <citation type="submission" date="2005-07" db="EMBL/GenBank/DDBJ databases">
        <authorList>
            <person name="Mural R.J."/>
            <person name="Li P.W."/>
            <person name="Adams M.D."/>
            <person name="Amanatides P.G."/>
            <person name="Baden-Tillson H."/>
            <person name="Barnstead M."/>
            <person name="Chin S.H."/>
            <person name="Dew I."/>
            <person name="Evans C.A."/>
            <person name="Ferriera S."/>
            <person name="Flanigan M."/>
            <person name="Fosler C."/>
            <person name="Glodek A."/>
            <person name="Gu Z."/>
            <person name="Holt R.A."/>
            <person name="Jennings D."/>
            <person name="Kraft C.L."/>
            <person name="Lu F."/>
            <person name="Nguyen T."/>
            <person name="Nusskern D.R."/>
            <person name="Pfannkoch C.M."/>
            <person name="Sitter C."/>
            <person name="Sutton G.G."/>
            <person name="Venter J.C."/>
            <person name="Wang Z."/>
            <person name="Woodage T."/>
            <person name="Zheng X.H."/>
            <person name="Zhong F."/>
        </authorList>
    </citation>
    <scope>NUCLEOTIDE SEQUENCE [LARGE SCALE GENOMIC DNA]</scope>
    <source>
        <strain>BN</strain>
        <strain evidence="2">Sprague-Dawley</strain>
    </source>
</reference>
<protein>
    <submittedName>
        <fullName evidence="1">RCG32952</fullName>
    </submittedName>
</protein>
<dbReference type="Proteomes" id="UP000234681">
    <property type="component" value="Chromosome 10"/>
</dbReference>